<dbReference type="PANTHER" id="PTHR46268">
    <property type="entry name" value="STRESS RESPONSE PROTEIN NHAX"/>
    <property type="match status" value="1"/>
</dbReference>
<keyword evidence="5" id="KW-1185">Reference proteome</keyword>
<dbReference type="PRINTS" id="PR01438">
    <property type="entry name" value="UNVRSLSTRESS"/>
</dbReference>
<feature type="domain" description="UspA" evidence="3">
    <location>
        <begin position="4"/>
        <end position="134"/>
    </location>
</feature>
<evidence type="ECO:0000256" key="2">
    <source>
        <dbReference type="SAM" id="MobiDB-lite"/>
    </source>
</evidence>
<dbReference type="SUPFAM" id="SSF52402">
    <property type="entry name" value="Adenine nucleotide alpha hydrolases-like"/>
    <property type="match status" value="2"/>
</dbReference>
<dbReference type="Pfam" id="PF00582">
    <property type="entry name" value="Usp"/>
    <property type="match status" value="2"/>
</dbReference>
<dbReference type="CDD" id="cd00293">
    <property type="entry name" value="USP-like"/>
    <property type="match status" value="1"/>
</dbReference>
<gene>
    <name evidence="4" type="ORF">GCM10025866_25980</name>
</gene>
<dbReference type="InterPro" id="IPR014729">
    <property type="entry name" value="Rossmann-like_a/b/a_fold"/>
</dbReference>
<evidence type="ECO:0000313" key="4">
    <source>
        <dbReference type="EMBL" id="BDZ46689.1"/>
    </source>
</evidence>
<evidence type="ECO:0000256" key="1">
    <source>
        <dbReference type="ARBA" id="ARBA00008791"/>
    </source>
</evidence>
<dbReference type="PANTHER" id="PTHR46268:SF6">
    <property type="entry name" value="UNIVERSAL STRESS PROTEIN UP12"/>
    <property type="match status" value="1"/>
</dbReference>
<comment type="similarity">
    <text evidence="1">Belongs to the universal stress protein A family.</text>
</comment>
<dbReference type="Gene3D" id="3.40.50.620">
    <property type="entry name" value="HUPs"/>
    <property type="match status" value="2"/>
</dbReference>
<evidence type="ECO:0000313" key="5">
    <source>
        <dbReference type="Proteomes" id="UP001321498"/>
    </source>
</evidence>
<feature type="region of interest" description="Disordered" evidence="2">
    <location>
        <begin position="283"/>
        <end position="302"/>
    </location>
</feature>
<proteinExistence type="inferred from homology"/>
<organism evidence="4 5">
    <name type="scientific">Naasia aerilata</name>
    <dbReference type="NCBI Taxonomy" id="1162966"/>
    <lineage>
        <taxon>Bacteria</taxon>
        <taxon>Bacillati</taxon>
        <taxon>Actinomycetota</taxon>
        <taxon>Actinomycetes</taxon>
        <taxon>Micrococcales</taxon>
        <taxon>Microbacteriaceae</taxon>
        <taxon>Naasia</taxon>
    </lineage>
</organism>
<dbReference type="InterPro" id="IPR006015">
    <property type="entry name" value="Universal_stress_UspA"/>
</dbReference>
<accession>A0ABN6XP81</accession>
<name>A0ABN6XP81_9MICO</name>
<evidence type="ECO:0000259" key="3">
    <source>
        <dbReference type="Pfam" id="PF00582"/>
    </source>
</evidence>
<feature type="domain" description="UspA" evidence="3">
    <location>
        <begin position="144"/>
        <end position="280"/>
    </location>
</feature>
<dbReference type="InterPro" id="IPR006016">
    <property type="entry name" value="UspA"/>
</dbReference>
<sequence>MSIGKVTVGVDGSPASRKAVEWAVERCRRTGASLLLLAIAPVSDVRADFEDPLRRYYRDAAGESADWVRVHAPNVAVTVEVRGGHPAEELVKSSEETDLLVVGTDKESALRKLVYGTVPLRLAALSASPLVVVPGTWQPGAGAVLLAVGADAPDDHSVDLAVSQAEQLGAELEMVHVWSAASNFPSPLSAIGYPWQLLEQSGRQVLDDAVRRVAERHPDLAVTSRLVEGPTVPRLAELAHGAQLLVVGHGGRGIFRELLQLGSVAHDILLSPPAPVAVVPTHRKAGIGGRGDREASAGGTTL</sequence>
<protein>
    <submittedName>
        <fullName evidence="4">Universal stress protein</fullName>
    </submittedName>
</protein>
<dbReference type="EMBL" id="AP027731">
    <property type="protein sequence ID" value="BDZ46689.1"/>
    <property type="molecule type" value="Genomic_DNA"/>
</dbReference>
<reference evidence="5" key="1">
    <citation type="journal article" date="2019" name="Int. J. Syst. Evol. Microbiol.">
        <title>The Global Catalogue of Microorganisms (GCM) 10K type strain sequencing project: providing services to taxonomists for standard genome sequencing and annotation.</title>
        <authorList>
            <consortium name="The Broad Institute Genomics Platform"/>
            <consortium name="The Broad Institute Genome Sequencing Center for Infectious Disease"/>
            <person name="Wu L."/>
            <person name="Ma J."/>
        </authorList>
    </citation>
    <scope>NUCLEOTIDE SEQUENCE [LARGE SCALE GENOMIC DNA]</scope>
    <source>
        <strain evidence="5">NBRC 108725</strain>
    </source>
</reference>
<dbReference type="RefSeq" id="WP_286276696.1">
    <property type="nucleotide sequence ID" value="NZ_AP027731.1"/>
</dbReference>
<dbReference type="Proteomes" id="UP001321498">
    <property type="component" value="Chromosome"/>
</dbReference>